<dbReference type="EMBL" id="CP046176">
    <property type="protein sequence ID" value="QJR76308.1"/>
    <property type="molecule type" value="Genomic_DNA"/>
</dbReference>
<evidence type="ECO:0000313" key="9">
    <source>
        <dbReference type="EMBL" id="KAA5408067.1"/>
    </source>
</evidence>
<evidence type="ECO:0000259" key="3">
    <source>
        <dbReference type="Pfam" id="PF02397"/>
    </source>
</evidence>
<evidence type="ECO:0000313" key="15">
    <source>
        <dbReference type="Proteomes" id="UP000294527"/>
    </source>
</evidence>
<organism evidence="5 20">
    <name type="scientific">Phocaeicola dorei</name>
    <dbReference type="NCBI Taxonomy" id="357276"/>
    <lineage>
        <taxon>Bacteria</taxon>
        <taxon>Pseudomonadati</taxon>
        <taxon>Bacteroidota</taxon>
        <taxon>Bacteroidia</taxon>
        <taxon>Bacteroidales</taxon>
        <taxon>Bacteroidaceae</taxon>
        <taxon>Phocaeicola</taxon>
    </lineage>
</organism>
<reference evidence="12 21" key="3">
    <citation type="submission" date="2019-11" db="EMBL/GenBank/DDBJ databases">
        <title>Complete genome sequence of Bacteroides dorei DSM 17855.</title>
        <authorList>
            <person name="Russell J.T."/>
        </authorList>
    </citation>
    <scope>NUCLEOTIDE SEQUENCE [LARGE SCALE GENOMIC DNA]</scope>
    <source>
        <strain evidence="12 21">DSM 17855</strain>
    </source>
</reference>
<dbReference type="Proteomes" id="UP000294527">
    <property type="component" value="Unassembled WGS sequence"/>
</dbReference>
<reference evidence="17 18" key="1">
    <citation type="journal article" date="2019" name="Nat. Med.">
        <title>A library of human gut bacterial isolates paired with longitudinal multiomics data enables mechanistic microbiome research.</title>
        <authorList>
            <person name="Poyet M."/>
            <person name="Groussin M."/>
            <person name="Gibbons S.M."/>
            <person name="Avila-Pacheco J."/>
            <person name="Jiang X."/>
            <person name="Kearney S.M."/>
            <person name="Perrotta A.R."/>
            <person name="Berdy B."/>
            <person name="Zhao S."/>
            <person name="Lieberman T.D."/>
            <person name="Swanson P.K."/>
            <person name="Smith M."/>
            <person name="Roesemann S."/>
            <person name="Alexander J.E."/>
            <person name="Rich S.A."/>
            <person name="Livny J."/>
            <person name="Vlamakis H."/>
            <person name="Clish C."/>
            <person name="Bullock K."/>
            <person name="Deik A."/>
            <person name="Scott J."/>
            <person name="Pierce K.A."/>
            <person name="Xavier R.J."/>
            <person name="Alm E.J."/>
        </authorList>
    </citation>
    <scope>NUCLEOTIDE SEQUENCE [LARGE SCALE GENOMIC DNA]</scope>
    <source>
        <strain evidence="8 19">BIOML-A1</strain>
        <strain evidence="5 20">BIOML-A25</strain>
        <strain evidence="9 18">BIOML-A4</strain>
        <strain evidence="6 17">BIOML-A5</strain>
        <strain evidence="7">BIOML-A8</strain>
    </source>
</reference>
<feature type="domain" description="Bacterial sugar transferase" evidence="3">
    <location>
        <begin position="13"/>
        <end position="186"/>
    </location>
</feature>
<evidence type="ECO:0000313" key="21">
    <source>
        <dbReference type="Proteomes" id="UP000500949"/>
    </source>
</evidence>
<dbReference type="Proteomes" id="UP000441162">
    <property type="component" value="Unassembled WGS sequence"/>
</dbReference>
<evidence type="ECO:0000313" key="17">
    <source>
        <dbReference type="Proteomes" id="UP000347681"/>
    </source>
</evidence>
<dbReference type="PANTHER" id="PTHR30576:SF8">
    <property type="entry name" value="UNDECAPRENYL-PHOSPHATE GALACTOSE PHOSPHOTRANSFERASE"/>
    <property type="match status" value="1"/>
</dbReference>
<dbReference type="EMBL" id="SLTX01000001">
    <property type="protein sequence ID" value="TDB07300.1"/>
    <property type="molecule type" value="Genomic_DNA"/>
</dbReference>
<dbReference type="EC" id="2.7.8.-" evidence="11"/>
<comment type="similarity">
    <text evidence="1">Belongs to the bacterial sugar transferase family.</text>
</comment>
<keyword evidence="2" id="KW-0812">Transmembrane</keyword>
<dbReference type="EMBL" id="VVZA01000001">
    <property type="protein sequence ID" value="KAA5408067.1"/>
    <property type="molecule type" value="Genomic_DNA"/>
</dbReference>
<dbReference type="EMBL" id="VVZV01000001">
    <property type="protein sequence ID" value="KAA5325083.1"/>
    <property type="molecule type" value="Genomic_DNA"/>
</dbReference>
<evidence type="ECO:0000313" key="10">
    <source>
        <dbReference type="EMBL" id="MBV3123442.1"/>
    </source>
</evidence>
<proteinExistence type="inferred from homology"/>
<dbReference type="Proteomes" id="UP000294834">
    <property type="component" value="Unassembled WGS sequence"/>
</dbReference>
<dbReference type="Proteomes" id="UP000777173">
    <property type="component" value="Unassembled WGS sequence"/>
</dbReference>
<reference evidence="10" key="4">
    <citation type="submission" date="2021-06" db="EMBL/GenBank/DDBJ databases">
        <title>Collection of gut derived symbiotic bacterial strains cultured from healthy donors.</title>
        <authorList>
            <person name="Lin H."/>
            <person name="Littmann E."/>
            <person name="Pamer E.G."/>
        </authorList>
    </citation>
    <scope>NUCLEOTIDE SEQUENCE</scope>
    <source>
        <strain evidence="10">MSK.5.10</strain>
    </source>
</reference>
<dbReference type="Proteomes" id="UP000481616">
    <property type="component" value="Unassembled WGS sequence"/>
</dbReference>
<protein>
    <submittedName>
        <fullName evidence="5">Sugar transferase</fullName>
        <ecNumber evidence="11">2.7.8.-</ecNumber>
    </submittedName>
</protein>
<evidence type="ECO:0000256" key="2">
    <source>
        <dbReference type="SAM" id="Phobius"/>
    </source>
</evidence>
<evidence type="ECO:0000313" key="5">
    <source>
        <dbReference type="EMBL" id="KAA5325083.1"/>
    </source>
</evidence>
<evidence type="ECO:0000313" key="11">
    <source>
        <dbReference type="EMBL" id="MDU0269201.1"/>
    </source>
</evidence>
<keyword evidence="5" id="KW-0808">Transferase</keyword>
<name>A0A076IQI4_9BACT</name>
<evidence type="ECO:0000313" key="7">
    <source>
        <dbReference type="EMBL" id="KAA5388242.1"/>
    </source>
</evidence>
<accession>A0A076IQI4</accession>
<reference evidence="11" key="6">
    <citation type="submission" date="2023-10" db="EMBL/GenBank/DDBJ databases">
        <title>Genome of Potential pathogenic bacteria in Crohn's disease.</title>
        <authorList>
            <person name="Rodriguez-Palacios A."/>
        </authorList>
    </citation>
    <scope>NUCLEOTIDE SEQUENCE</scope>
    <source>
        <strain evidence="11">CavFT-hAR62</strain>
    </source>
</reference>
<evidence type="ECO:0000313" key="20">
    <source>
        <dbReference type="Proteomes" id="UP000481700"/>
    </source>
</evidence>
<dbReference type="eggNOG" id="COG2148">
    <property type="taxonomic scope" value="Bacteria"/>
</dbReference>
<dbReference type="Proteomes" id="UP000347681">
    <property type="component" value="Unassembled WGS sequence"/>
</dbReference>
<evidence type="ECO:0000256" key="1">
    <source>
        <dbReference type="ARBA" id="ARBA00006464"/>
    </source>
</evidence>
<dbReference type="RefSeq" id="WP_007838037.1">
    <property type="nucleotide sequence ID" value="NZ_BAABYF010000001.1"/>
</dbReference>
<evidence type="ECO:0000313" key="8">
    <source>
        <dbReference type="EMBL" id="KAA5400222.1"/>
    </source>
</evidence>
<evidence type="ECO:0000313" key="13">
    <source>
        <dbReference type="EMBL" id="TDA76367.1"/>
    </source>
</evidence>
<dbReference type="GeneID" id="93446589"/>
<keyword evidence="2" id="KW-1133">Transmembrane helix</keyword>
<dbReference type="GO" id="GO:0016780">
    <property type="term" value="F:phosphotransferase activity, for other substituted phosphate groups"/>
    <property type="evidence" value="ECO:0007669"/>
    <property type="project" value="TreeGrafter"/>
</dbReference>
<evidence type="ECO:0000313" key="14">
    <source>
        <dbReference type="EMBL" id="TDB07300.1"/>
    </source>
</evidence>
<dbReference type="Proteomes" id="UP001055104">
    <property type="component" value="Unassembled WGS sequence"/>
</dbReference>
<gene>
    <name evidence="4" type="ORF">CE91St7_30930</name>
    <name evidence="13" type="ORF">E1I98_08355</name>
    <name evidence="14" type="ORF">E1J06_07685</name>
    <name evidence="7" type="ORF">F2Y44_00525</name>
    <name evidence="9" type="ORF">F2Y51_01340</name>
    <name evidence="8" type="ORF">F2Y58_02470</name>
    <name evidence="6" type="ORF">F2Y61_05450</name>
    <name evidence="5" type="ORF">F2Z07_01635</name>
    <name evidence="12" type="ORF">GKD17_07830</name>
    <name evidence="10" type="ORF">KSU80_09645</name>
    <name evidence="11" type="ORF">RVH45_04660</name>
</gene>
<dbReference type="Proteomes" id="UP000481700">
    <property type="component" value="Unassembled WGS sequence"/>
</dbReference>
<evidence type="ECO:0000313" key="4">
    <source>
        <dbReference type="EMBL" id="GKH82209.1"/>
    </source>
</evidence>
<reference evidence="4" key="5">
    <citation type="submission" date="2022-01" db="EMBL/GenBank/DDBJ databases">
        <title>Novel bile acid biosynthetic pathways are enriched in the microbiome of centenarians.</title>
        <authorList>
            <person name="Sato Y."/>
            <person name="Atarashi K."/>
            <person name="Plichta R.D."/>
            <person name="Arai Y."/>
            <person name="Sasajima S."/>
            <person name="Kearney M.S."/>
            <person name="Suda W."/>
            <person name="Takeshita K."/>
            <person name="Sasaki T."/>
            <person name="Okamoto S."/>
            <person name="Skelly N.A."/>
            <person name="Okamura Y."/>
            <person name="Vlamakis H."/>
            <person name="Li Y."/>
            <person name="Tanoue T."/>
            <person name="Takei H."/>
            <person name="Nittono H."/>
            <person name="Narushima S."/>
            <person name="Irie J."/>
            <person name="Itoh H."/>
            <person name="Moriya K."/>
            <person name="Sugiura Y."/>
            <person name="Suematsu M."/>
            <person name="Moritoki N."/>
            <person name="Shibata S."/>
            <person name="Littman R.D."/>
            <person name="Fischbach A.M."/>
            <person name="Uwamino Y."/>
            <person name="Inoue T."/>
            <person name="Honda A."/>
            <person name="Hattori M."/>
            <person name="Murai T."/>
            <person name="Xavier J.R."/>
            <person name="Hirose N."/>
            <person name="Honda K."/>
        </authorList>
    </citation>
    <scope>NUCLEOTIDE SEQUENCE</scope>
    <source>
        <strain evidence="4">CE91-St7</strain>
    </source>
</reference>
<dbReference type="EMBL" id="JAHOAX010000007">
    <property type="protein sequence ID" value="MBV3123442.1"/>
    <property type="molecule type" value="Genomic_DNA"/>
</dbReference>
<dbReference type="EMBL" id="JAWDEV010000001">
    <property type="protein sequence ID" value="MDU0269201.1"/>
    <property type="molecule type" value="Genomic_DNA"/>
</dbReference>
<dbReference type="Proteomes" id="UP001181086">
    <property type="component" value="Unassembled WGS sequence"/>
</dbReference>
<reference evidence="15 16" key="2">
    <citation type="journal article" date="2019" name="Nat. Microbiol.">
        <title>Genomic variation and strain-specific functional adaptation in the human gut microbiome during early life.</title>
        <authorList>
            <person name="Vatanen T."/>
            <person name="Plichta D.R."/>
            <person name="Somani J."/>
            <person name="Munch P.C."/>
            <person name="Arthur T.D."/>
            <person name="Hall A.B."/>
            <person name="Rudolf S."/>
            <person name="Oakeley E.J."/>
            <person name="Ke X."/>
            <person name="Young R.A."/>
            <person name="Haiser H.J."/>
            <person name="Kolde R."/>
            <person name="Yassour M."/>
            <person name="Luopajarvi K."/>
            <person name="Siljander H."/>
            <person name="Virtanen S.M."/>
            <person name="Ilonen J."/>
            <person name="Uibo R."/>
            <person name="Tillmann V."/>
            <person name="Mokurov S."/>
            <person name="Dorshakova N."/>
            <person name="Porter J.A."/>
            <person name="McHardy A.C."/>
            <person name="Lahdesmaki H."/>
            <person name="Vlamakis H."/>
            <person name="Huttenhower C."/>
            <person name="Knip M."/>
            <person name="Xavier R.J."/>
        </authorList>
    </citation>
    <scope>NUCLEOTIDE SEQUENCE [LARGE SCALE GENOMIC DNA]</scope>
    <source>
        <strain evidence="13 15">RJX1047</strain>
        <strain evidence="14 16">RJX1052</strain>
    </source>
</reference>
<evidence type="ECO:0000313" key="16">
    <source>
        <dbReference type="Proteomes" id="UP000294834"/>
    </source>
</evidence>
<dbReference type="EMBL" id="SLTU01000001">
    <property type="protein sequence ID" value="TDA76367.1"/>
    <property type="molecule type" value="Genomic_DNA"/>
</dbReference>
<dbReference type="Proteomes" id="UP000500949">
    <property type="component" value="Chromosome"/>
</dbReference>
<dbReference type="EMBL" id="VVZB01000002">
    <property type="protein sequence ID" value="KAA5385279.1"/>
    <property type="molecule type" value="Genomic_DNA"/>
</dbReference>
<dbReference type="KEGG" id="bdh:GV66_14455"/>
<feature type="transmembrane region" description="Helical" evidence="2">
    <location>
        <begin position="12"/>
        <end position="40"/>
    </location>
</feature>
<evidence type="ECO:0000313" key="12">
    <source>
        <dbReference type="EMBL" id="QJR76308.1"/>
    </source>
</evidence>
<dbReference type="EMBL" id="VVZE01000001">
    <property type="protein sequence ID" value="KAA5388242.1"/>
    <property type="molecule type" value="Genomic_DNA"/>
</dbReference>
<dbReference type="EMBL" id="BQOB01000001">
    <property type="protein sequence ID" value="GKH82209.1"/>
    <property type="molecule type" value="Genomic_DNA"/>
</dbReference>
<dbReference type="InterPro" id="IPR003362">
    <property type="entry name" value="Bact_transf"/>
</dbReference>
<dbReference type="Pfam" id="PF02397">
    <property type="entry name" value="Bac_transf"/>
    <property type="match status" value="1"/>
</dbReference>
<evidence type="ECO:0000313" key="6">
    <source>
        <dbReference type="EMBL" id="KAA5385279.1"/>
    </source>
</evidence>
<evidence type="ECO:0000313" key="19">
    <source>
        <dbReference type="Proteomes" id="UP000481616"/>
    </source>
</evidence>
<sequence>MKKSRYTRYFKYPLDCLIAAFLILLTSPVLLSTILLLAIANRGSGIFFLQERPGKNGKIFRIIKFKTMNDRKDCRGNFLPDSLRMTPIGKIVRATSVDELPQLFNVLKGDMALIGPRPLLVQYLPLYNEEQARRHEVRPGITGWAQVNGRNAISWKKKFELDIWYVDHVCFMTDMMIFYKTLKCVISRKGISQKGEATTKPFDGNN</sequence>
<dbReference type="EMBL" id="VVYY01000002">
    <property type="protein sequence ID" value="KAA5400222.1"/>
    <property type="molecule type" value="Genomic_DNA"/>
</dbReference>
<keyword evidence="2" id="KW-0472">Membrane</keyword>
<dbReference type="PANTHER" id="PTHR30576">
    <property type="entry name" value="COLANIC BIOSYNTHESIS UDP-GLUCOSE LIPID CARRIER TRANSFERASE"/>
    <property type="match status" value="1"/>
</dbReference>
<dbReference type="AlphaFoldDB" id="A0A076IQI4"/>
<dbReference type="KEGG" id="bdo:EL88_06540"/>
<evidence type="ECO:0000313" key="18">
    <source>
        <dbReference type="Proteomes" id="UP000441162"/>
    </source>
</evidence>